<feature type="compositionally biased region" description="Low complexity" evidence="1">
    <location>
        <begin position="156"/>
        <end position="179"/>
    </location>
</feature>
<protein>
    <recommendedName>
        <fullName evidence="3">TadE-like domain-containing protein</fullName>
    </recommendedName>
</protein>
<name>A0A380TA03_9ZZZZ</name>
<organism evidence="4">
    <name type="scientific">metagenome</name>
    <dbReference type="NCBI Taxonomy" id="256318"/>
    <lineage>
        <taxon>unclassified sequences</taxon>
        <taxon>metagenomes</taxon>
    </lineage>
</organism>
<dbReference type="AlphaFoldDB" id="A0A380TA03"/>
<gene>
    <name evidence="4" type="ORF">DF3PB_1680005</name>
</gene>
<evidence type="ECO:0000256" key="2">
    <source>
        <dbReference type="SAM" id="Phobius"/>
    </source>
</evidence>
<dbReference type="Pfam" id="PF07811">
    <property type="entry name" value="TadE"/>
    <property type="match status" value="1"/>
</dbReference>
<evidence type="ECO:0000313" key="4">
    <source>
        <dbReference type="EMBL" id="SUS05055.1"/>
    </source>
</evidence>
<feature type="transmembrane region" description="Helical" evidence="2">
    <location>
        <begin position="47"/>
        <end position="70"/>
    </location>
</feature>
<evidence type="ECO:0000256" key="1">
    <source>
        <dbReference type="SAM" id="MobiDB-lite"/>
    </source>
</evidence>
<keyword evidence="2" id="KW-0472">Membrane</keyword>
<dbReference type="InterPro" id="IPR012495">
    <property type="entry name" value="TadE-like_dom"/>
</dbReference>
<keyword evidence="2" id="KW-1133">Transmembrane helix</keyword>
<evidence type="ECO:0000259" key="3">
    <source>
        <dbReference type="Pfam" id="PF07811"/>
    </source>
</evidence>
<feature type="region of interest" description="Disordered" evidence="1">
    <location>
        <begin position="156"/>
        <end position="180"/>
    </location>
</feature>
<feature type="domain" description="TadE-like" evidence="3">
    <location>
        <begin position="41"/>
        <end position="83"/>
    </location>
</feature>
<accession>A0A380TA03</accession>
<sequence length="189" mass="20025">MEKSRTPVPNASLACAQEQKRPYQRTWVGRLVRAFVVDQRGGSAIELALAAPVLLLILIGTIEAAHLYLVQSELTSAARQAARRLAVDAMTTDQTEAFVRARLSEVTQAVVTVSVASAALQQNQADLTVHVSVPMRDVMLFGFDYFLPSGGDSSAATDSAKTTATTEATTQTTTGAGPTLVASATMIKE</sequence>
<dbReference type="EMBL" id="UIDG01000077">
    <property type="protein sequence ID" value="SUS05055.1"/>
    <property type="molecule type" value="Genomic_DNA"/>
</dbReference>
<proteinExistence type="predicted"/>
<reference evidence="4" key="1">
    <citation type="submission" date="2018-07" db="EMBL/GenBank/DDBJ databases">
        <authorList>
            <person name="Quirk P.G."/>
            <person name="Krulwich T.A."/>
        </authorList>
    </citation>
    <scope>NUCLEOTIDE SEQUENCE</scope>
</reference>
<keyword evidence="2" id="KW-0812">Transmembrane</keyword>